<feature type="non-terminal residue" evidence="1">
    <location>
        <position position="71"/>
    </location>
</feature>
<sequence>MSTRGNDPKTVGKVVVAQRCHHQDLPGHILSQGGWDHLNMPAEYEGGSNPTSIGWVDSRKDDGDLLWAERF</sequence>
<dbReference type="EMBL" id="LAZR01033128">
    <property type="protein sequence ID" value="KKL48977.1"/>
    <property type="molecule type" value="Genomic_DNA"/>
</dbReference>
<gene>
    <name evidence="1" type="ORF">LCGC14_2320130</name>
</gene>
<dbReference type="AlphaFoldDB" id="A0A0F9FCV7"/>
<accession>A0A0F9FCV7</accession>
<protein>
    <submittedName>
        <fullName evidence="1">Uncharacterized protein</fullName>
    </submittedName>
</protein>
<proteinExistence type="predicted"/>
<evidence type="ECO:0000313" key="1">
    <source>
        <dbReference type="EMBL" id="KKL48977.1"/>
    </source>
</evidence>
<comment type="caution">
    <text evidence="1">The sequence shown here is derived from an EMBL/GenBank/DDBJ whole genome shotgun (WGS) entry which is preliminary data.</text>
</comment>
<name>A0A0F9FCV7_9ZZZZ</name>
<reference evidence="1" key="1">
    <citation type="journal article" date="2015" name="Nature">
        <title>Complex archaea that bridge the gap between prokaryotes and eukaryotes.</title>
        <authorList>
            <person name="Spang A."/>
            <person name="Saw J.H."/>
            <person name="Jorgensen S.L."/>
            <person name="Zaremba-Niedzwiedzka K."/>
            <person name="Martijn J."/>
            <person name="Lind A.E."/>
            <person name="van Eijk R."/>
            <person name="Schleper C."/>
            <person name="Guy L."/>
            <person name="Ettema T.J."/>
        </authorList>
    </citation>
    <scope>NUCLEOTIDE SEQUENCE</scope>
</reference>
<organism evidence="1">
    <name type="scientific">marine sediment metagenome</name>
    <dbReference type="NCBI Taxonomy" id="412755"/>
    <lineage>
        <taxon>unclassified sequences</taxon>
        <taxon>metagenomes</taxon>
        <taxon>ecological metagenomes</taxon>
    </lineage>
</organism>